<dbReference type="Proteomes" id="UP000822688">
    <property type="component" value="Chromosome 1"/>
</dbReference>
<proteinExistence type="predicted"/>
<gene>
    <name evidence="1" type="ORF">KC19_1G034200</name>
</gene>
<evidence type="ECO:0000313" key="1">
    <source>
        <dbReference type="EMBL" id="KAG0589616.1"/>
    </source>
</evidence>
<sequence length="408" mass="46261">MLVLEVQLPQQEAMKKIEWNKEAPRFHELRNRVREFGVPHDWCVEVMRGNHFISPDDNAEIVGERITMRAAPITDDPVLEEPAEDPQFSRWMKQCFDKVTGHVGRVFLCDTSKPDEMGNPTAVERCVGTVGLMDDQGASLCALHTVYDSVEDPSRYKVHVVYPNYHQGRLAFEAKVKSMDEDVDMCVLEPAKPLTKPWVPLTYLDLATDAREGDYVYCFFYPKDPSKHQTPELFEKIIKPDKPARIWRAPASSSSVADHPTIISGNVCFSEWMQGVATYKHLPDPNGGLLVSRSGRVKGIHVKTFTCGELQNFVQSDNPDEMRIAKKLSKIMSAYAPSETLPVFVPPHGLVRMLQLQGGSELLQAALLQNKVGMKVGRRVDSQKYARVSKRKCPMTLRRRSIEKKPRR</sequence>
<name>A0A8T0J3L9_CERPU</name>
<accession>A0A8T0J3L9</accession>
<dbReference type="InterPro" id="IPR009003">
    <property type="entry name" value="Peptidase_S1_PA"/>
</dbReference>
<keyword evidence="2" id="KW-1185">Reference proteome</keyword>
<comment type="caution">
    <text evidence="1">The sequence shown here is derived from an EMBL/GenBank/DDBJ whole genome shotgun (WGS) entry which is preliminary data.</text>
</comment>
<protein>
    <submittedName>
        <fullName evidence="1">Uncharacterized protein</fullName>
    </submittedName>
</protein>
<organism evidence="1 2">
    <name type="scientific">Ceratodon purpureus</name>
    <name type="common">Fire moss</name>
    <name type="synonym">Dicranum purpureum</name>
    <dbReference type="NCBI Taxonomy" id="3225"/>
    <lineage>
        <taxon>Eukaryota</taxon>
        <taxon>Viridiplantae</taxon>
        <taxon>Streptophyta</taxon>
        <taxon>Embryophyta</taxon>
        <taxon>Bryophyta</taxon>
        <taxon>Bryophytina</taxon>
        <taxon>Bryopsida</taxon>
        <taxon>Dicranidae</taxon>
        <taxon>Pseudoditrichales</taxon>
        <taxon>Ditrichaceae</taxon>
        <taxon>Ceratodon</taxon>
    </lineage>
</organism>
<reference evidence="1" key="1">
    <citation type="submission" date="2020-06" db="EMBL/GenBank/DDBJ databases">
        <title>WGS assembly of Ceratodon purpureus strain R40.</title>
        <authorList>
            <person name="Carey S.B."/>
            <person name="Jenkins J."/>
            <person name="Shu S."/>
            <person name="Lovell J.T."/>
            <person name="Sreedasyam A."/>
            <person name="Maumus F."/>
            <person name="Tiley G.P."/>
            <person name="Fernandez-Pozo N."/>
            <person name="Barry K."/>
            <person name="Chen C."/>
            <person name="Wang M."/>
            <person name="Lipzen A."/>
            <person name="Daum C."/>
            <person name="Saski C.A."/>
            <person name="Payton A.C."/>
            <person name="Mcbreen J.C."/>
            <person name="Conrad R.E."/>
            <person name="Kollar L.M."/>
            <person name="Olsson S."/>
            <person name="Huttunen S."/>
            <person name="Landis J.B."/>
            <person name="Wickett N.J."/>
            <person name="Johnson M.G."/>
            <person name="Rensing S.A."/>
            <person name="Grimwood J."/>
            <person name="Schmutz J."/>
            <person name="Mcdaniel S.F."/>
        </authorList>
    </citation>
    <scope>NUCLEOTIDE SEQUENCE</scope>
    <source>
        <strain evidence="1">R40</strain>
    </source>
</reference>
<dbReference type="AlphaFoldDB" id="A0A8T0J3L9"/>
<dbReference type="EMBL" id="CM026421">
    <property type="protein sequence ID" value="KAG0589616.1"/>
    <property type="molecule type" value="Genomic_DNA"/>
</dbReference>
<dbReference type="SUPFAM" id="SSF50494">
    <property type="entry name" value="Trypsin-like serine proteases"/>
    <property type="match status" value="1"/>
</dbReference>
<evidence type="ECO:0000313" key="2">
    <source>
        <dbReference type="Proteomes" id="UP000822688"/>
    </source>
</evidence>